<name>A0A517S8D9_9PLAN</name>
<organism evidence="2 3">
    <name type="scientific">Caulifigura coniformis</name>
    <dbReference type="NCBI Taxonomy" id="2527983"/>
    <lineage>
        <taxon>Bacteria</taxon>
        <taxon>Pseudomonadati</taxon>
        <taxon>Planctomycetota</taxon>
        <taxon>Planctomycetia</taxon>
        <taxon>Planctomycetales</taxon>
        <taxon>Planctomycetaceae</taxon>
        <taxon>Caulifigura</taxon>
    </lineage>
</organism>
<feature type="transmembrane region" description="Helical" evidence="1">
    <location>
        <begin position="157"/>
        <end position="174"/>
    </location>
</feature>
<dbReference type="Proteomes" id="UP000315700">
    <property type="component" value="Chromosome"/>
</dbReference>
<proteinExistence type="predicted"/>
<keyword evidence="1" id="KW-1133">Transmembrane helix</keyword>
<keyword evidence="1" id="KW-0812">Transmembrane</keyword>
<dbReference type="Gene3D" id="1.20.1300.10">
    <property type="entry name" value="Fumarate reductase/succinate dehydrogenase, transmembrane subunit"/>
    <property type="match status" value="1"/>
</dbReference>
<keyword evidence="3" id="KW-1185">Reference proteome</keyword>
<dbReference type="SUPFAM" id="SSF81343">
    <property type="entry name" value="Fumarate reductase respiratory complex transmembrane subunits"/>
    <property type="match status" value="1"/>
</dbReference>
<dbReference type="NCBIfam" id="TIGR02046">
    <property type="entry name" value="sdhC_b558_fam"/>
    <property type="match status" value="1"/>
</dbReference>
<dbReference type="AlphaFoldDB" id="A0A517S8D9"/>
<dbReference type="InterPro" id="IPR011138">
    <property type="entry name" value="Cytochrome_b-558"/>
</dbReference>
<feature type="transmembrane region" description="Helical" evidence="1">
    <location>
        <begin position="195"/>
        <end position="214"/>
    </location>
</feature>
<gene>
    <name evidence="2" type="ORF">Pan44_04040</name>
</gene>
<evidence type="ECO:0000313" key="2">
    <source>
        <dbReference type="EMBL" id="QDT52394.1"/>
    </source>
</evidence>
<dbReference type="InParanoid" id="A0A517S8D9"/>
<dbReference type="RefSeq" id="WP_145026723.1">
    <property type="nucleotide sequence ID" value="NZ_CP036271.1"/>
</dbReference>
<protein>
    <recommendedName>
        <fullName evidence="4">Succinate dehydrogenase/Fumarate reductase transmembrane subunit</fullName>
    </recommendedName>
</protein>
<feature type="transmembrane region" description="Helical" evidence="1">
    <location>
        <begin position="59"/>
        <end position="79"/>
    </location>
</feature>
<feature type="transmembrane region" description="Helical" evidence="1">
    <location>
        <begin position="16"/>
        <end position="39"/>
    </location>
</feature>
<dbReference type="InterPro" id="IPR034804">
    <property type="entry name" value="SQR/QFR_C/D"/>
</dbReference>
<feature type="transmembrane region" description="Helical" evidence="1">
    <location>
        <begin position="113"/>
        <end position="130"/>
    </location>
</feature>
<evidence type="ECO:0008006" key="4">
    <source>
        <dbReference type="Google" id="ProtNLM"/>
    </source>
</evidence>
<dbReference type="EMBL" id="CP036271">
    <property type="protein sequence ID" value="QDT52394.1"/>
    <property type="molecule type" value="Genomic_DNA"/>
</dbReference>
<dbReference type="KEGG" id="ccos:Pan44_04040"/>
<accession>A0A517S8D9</accession>
<dbReference type="OrthoDB" id="9802842at2"/>
<sequence>MTSLLAVLRSSLGKKYVMALTGLFLCSFLAIHLAGNFLLYAGPGPYNDYAHKLHSNPGLLLAAEIPLYLAIVVHLYLAFATARNNIDARGPVGYQQKHTKIYNRILGIQPESMMFFTGAVVFIFMAIHIYDFKSRDKAVFEPFQWAVMIMGDMSRKIIYVVGSIFAGVHVSHGFRSAFQSLGLNHPKYNKLLDRTSIVFALVVAIGFASFPILMGSASRTPDAETPPAAVEAKPAE</sequence>
<dbReference type="CDD" id="cd03498">
    <property type="entry name" value="SQR_TypeB_2_TM"/>
    <property type="match status" value="1"/>
</dbReference>
<evidence type="ECO:0000313" key="3">
    <source>
        <dbReference type="Proteomes" id="UP000315700"/>
    </source>
</evidence>
<reference evidence="2 3" key="1">
    <citation type="submission" date="2019-02" db="EMBL/GenBank/DDBJ databases">
        <title>Deep-cultivation of Planctomycetes and their phenomic and genomic characterization uncovers novel biology.</title>
        <authorList>
            <person name="Wiegand S."/>
            <person name="Jogler M."/>
            <person name="Boedeker C."/>
            <person name="Pinto D."/>
            <person name="Vollmers J."/>
            <person name="Rivas-Marin E."/>
            <person name="Kohn T."/>
            <person name="Peeters S.H."/>
            <person name="Heuer A."/>
            <person name="Rast P."/>
            <person name="Oberbeckmann S."/>
            <person name="Bunk B."/>
            <person name="Jeske O."/>
            <person name="Meyerdierks A."/>
            <person name="Storesund J.E."/>
            <person name="Kallscheuer N."/>
            <person name="Luecker S."/>
            <person name="Lage O.M."/>
            <person name="Pohl T."/>
            <person name="Merkel B.J."/>
            <person name="Hornburger P."/>
            <person name="Mueller R.-W."/>
            <person name="Bruemmer F."/>
            <person name="Labrenz M."/>
            <person name="Spormann A.M."/>
            <person name="Op den Camp H."/>
            <person name="Overmann J."/>
            <person name="Amann R."/>
            <person name="Jetten M.S.M."/>
            <person name="Mascher T."/>
            <person name="Medema M.H."/>
            <person name="Devos D.P."/>
            <person name="Kaster A.-K."/>
            <person name="Ovreas L."/>
            <person name="Rohde M."/>
            <person name="Galperin M.Y."/>
            <person name="Jogler C."/>
        </authorList>
    </citation>
    <scope>NUCLEOTIDE SEQUENCE [LARGE SCALE GENOMIC DNA]</scope>
    <source>
        <strain evidence="2 3">Pan44</strain>
    </source>
</reference>
<keyword evidence="1" id="KW-0472">Membrane</keyword>
<evidence type="ECO:0000256" key="1">
    <source>
        <dbReference type="SAM" id="Phobius"/>
    </source>
</evidence>
<dbReference type="GO" id="GO:0016020">
    <property type="term" value="C:membrane"/>
    <property type="evidence" value="ECO:0007669"/>
    <property type="project" value="InterPro"/>
</dbReference>